<feature type="compositionally biased region" description="Polar residues" evidence="4">
    <location>
        <begin position="417"/>
        <end position="430"/>
    </location>
</feature>
<keyword evidence="2" id="KW-0802">TPR repeat</keyword>
<feature type="compositionally biased region" description="Basic and acidic residues" evidence="4">
    <location>
        <begin position="459"/>
        <end position="480"/>
    </location>
</feature>
<evidence type="ECO:0000256" key="1">
    <source>
        <dbReference type="ARBA" id="ARBA00022737"/>
    </source>
</evidence>
<gene>
    <name evidence="6" type="ORF">FA10DRAFT_301258</name>
</gene>
<dbReference type="GO" id="GO:0042393">
    <property type="term" value="F:histone binding"/>
    <property type="evidence" value="ECO:0007669"/>
    <property type="project" value="TreeGrafter"/>
</dbReference>
<keyword evidence="1" id="KW-0677">Repeat</keyword>
<sequence>MEQEAQARPVRELLDEAKRDLAFKRWATAADKFGEVLEQLREEHEEDAPILAPVFHKYGHALLEHAIATSGALGGGGGGGGKDAPMPTRQNGPSKTVASARADNASSEKEGEKAIAEASGSKETADPRFTFGGDAEDEEDEEEQGEGQEEEEEEDDLGTAFSVLELARVTYEKVLAAGETASIATVEGETWHETDIKAQLAEVLNDLADVGLESENFQQASSDYETSLGLLGPLLQPHSRRLADAYLRLGLALEFHPEASRRSEAEKYVQGAKNTLVKRVEALEARLGLLQRGKQGDEELAKAQEAAAELRTEKAVAESEERLREEGVVRTNGKGKARLDDEAQRVEKDDVLRMDEDLVNKELKDVKEMMNELDLKLEEYKAAPPGSSSLDSGAAGPGAGDKAALQEAINEALLGASTNANPISGGSTAAHTGPVNDLSGMVKKKKKPADESVAGAPSTEKRKAETEEQDAGSKKAKAAE</sequence>
<dbReference type="GO" id="GO:0006335">
    <property type="term" value="P:DNA replication-dependent chromatin assembly"/>
    <property type="evidence" value="ECO:0007669"/>
    <property type="project" value="TreeGrafter"/>
</dbReference>
<dbReference type="OrthoDB" id="5587616at2759"/>
<name>A0A316YL80_9BASI</name>
<feature type="domain" description="Tetratricopeptide SHNi-TPR" evidence="5">
    <location>
        <begin position="201"/>
        <end position="237"/>
    </location>
</feature>
<dbReference type="InterPro" id="IPR011990">
    <property type="entry name" value="TPR-like_helical_dom_sf"/>
</dbReference>
<feature type="compositionally biased region" description="Low complexity" evidence="4">
    <location>
        <begin position="382"/>
        <end position="403"/>
    </location>
</feature>
<evidence type="ECO:0000256" key="3">
    <source>
        <dbReference type="SAM" id="Coils"/>
    </source>
</evidence>
<feature type="compositionally biased region" description="Acidic residues" evidence="4">
    <location>
        <begin position="134"/>
        <end position="157"/>
    </location>
</feature>
<evidence type="ECO:0000259" key="5">
    <source>
        <dbReference type="Pfam" id="PF10516"/>
    </source>
</evidence>
<dbReference type="GeneID" id="37046873"/>
<feature type="region of interest" description="Disordered" evidence="4">
    <location>
        <begin position="417"/>
        <end position="480"/>
    </location>
</feature>
<dbReference type="PANTHER" id="PTHR15081:SF1">
    <property type="entry name" value="NUCLEAR AUTOANTIGENIC SPERM PROTEIN"/>
    <property type="match status" value="1"/>
</dbReference>
<dbReference type="GO" id="GO:0034080">
    <property type="term" value="P:CENP-A containing chromatin assembly"/>
    <property type="evidence" value="ECO:0007669"/>
    <property type="project" value="TreeGrafter"/>
</dbReference>
<feature type="region of interest" description="Disordered" evidence="4">
    <location>
        <begin position="74"/>
        <end position="157"/>
    </location>
</feature>
<dbReference type="EMBL" id="KZ819636">
    <property type="protein sequence ID" value="PWN89962.1"/>
    <property type="molecule type" value="Genomic_DNA"/>
</dbReference>
<dbReference type="STRING" id="215250.A0A316YL80"/>
<organism evidence="6 7">
    <name type="scientific">Acaromyces ingoldii</name>
    <dbReference type="NCBI Taxonomy" id="215250"/>
    <lineage>
        <taxon>Eukaryota</taxon>
        <taxon>Fungi</taxon>
        <taxon>Dikarya</taxon>
        <taxon>Basidiomycota</taxon>
        <taxon>Ustilaginomycotina</taxon>
        <taxon>Exobasidiomycetes</taxon>
        <taxon>Exobasidiales</taxon>
        <taxon>Cryptobasidiaceae</taxon>
        <taxon>Acaromyces</taxon>
    </lineage>
</organism>
<dbReference type="GO" id="GO:0005654">
    <property type="term" value="C:nucleoplasm"/>
    <property type="evidence" value="ECO:0007669"/>
    <property type="project" value="TreeGrafter"/>
</dbReference>
<keyword evidence="7" id="KW-1185">Reference proteome</keyword>
<dbReference type="Proteomes" id="UP000245768">
    <property type="component" value="Unassembled WGS sequence"/>
</dbReference>
<dbReference type="RefSeq" id="XP_025377160.1">
    <property type="nucleotide sequence ID" value="XM_025524957.1"/>
</dbReference>
<evidence type="ECO:0000313" key="7">
    <source>
        <dbReference type="Proteomes" id="UP000245768"/>
    </source>
</evidence>
<feature type="compositionally biased region" description="Basic and acidic residues" evidence="4">
    <location>
        <begin position="106"/>
        <end position="115"/>
    </location>
</feature>
<evidence type="ECO:0000313" key="6">
    <source>
        <dbReference type="EMBL" id="PWN89962.1"/>
    </source>
</evidence>
<keyword evidence="3" id="KW-0175">Coiled coil</keyword>
<evidence type="ECO:0000256" key="2">
    <source>
        <dbReference type="ARBA" id="ARBA00022803"/>
    </source>
</evidence>
<accession>A0A316YL80</accession>
<feature type="region of interest" description="Disordered" evidence="4">
    <location>
        <begin position="379"/>
        <end position="403"/>
    </location>
</feature>
<feature type="compositionally biased region" description="Polar residues" evidence="4">
    <location>
        <begin position="88"/>
        <end position="97"/>
    </location>
</feature>
<evidence type="ECO:0000256" key="4">
    <source>
        <dbReference type="SAM" id="MobiDB-lite"/>
    </source>
</evidence>
<dbReference type="InterPro" id="IPR051730">
    <property type="entry name" value="NASP-like"/>
</dbReference>
<dbReference type="PANTHER" id="PTHR15081">
    <property type="entry name" value="NUCLEAR AUTOANTIGENIC SPERM PROTEIN NASP -RELATED"/>
    <property type="match status" value="1"/>
</dbReference>
<feature type="coiled-coil region" evidence="3">
    <location>
        <begin position="293"/>
        <end position="320"/>
    </location>
</feature>
<dbReference type="FunCoup" id="A0A316YL80">
    <property type="interactions" value="28"/>
</dbReference>
<protein>
    <recommendedName>
        <fullName evidence="5">Tetratricopeptide SHNi-TPR domain-containing protein</fullName>
    </recommendedName>
</protein>
<dbReference type="AlphaFoldDB" id="A0A316YL80"/>
<dbReference type="InParanoid" id="A0A316YL80"/>
<reference evidence="6 7" key="1">
    <citation type="journal article" date="2018" name="Mol. Biol. Evol.">
        <title>Broad Genomic Sampling Reveals a Smut Pathogenic Ancestry of the Fungal Clade Ustilaginomycotina.</title>
        <authorList>
            <person name="Kijpornyongpan T."/>
            <person name="Mondo S.J."/>
            <person name="Barry K."/>
            <person name="Sandor L."/>
            <person name="Lee J."/>
            <person name="Lipzen A."/>
            <person name="Pangilinan J."/>
            <person name="LaButti K."/>
            <person name="Hainaut M."/>
            <person name="Henrissat B."/>
            <person name="Grigoriev I.V."/>
            <person name="Spatafora J.W."/>
            <person name="Aime M.C."/>
        </authorList>
    </citation>
    <scope>NUCLEOTIDE SEQUENCE [LARGE SCALE GENOMIC DNA]</scope>
    <source>
        <strain evidence="6 7">MCA 4198</strain>
    </source>
</reference>
<dbReference type="InterPro" id="IPR019544">
    <property type="entry name" value="Tetratricopeptide_SHNi-TPR_dom"/>
</dbReference>
<proteinExistence type="predicted"/>
<dbReference type="Gene3D" id="1.25.40.10">
    <property type="entry name" value="Tetratricopeptide repeat domain"/>
    <property type="match status" value="1"/>
</dbReference>
<dbReference type="Pfam" id="PF10516">
    <property type="entry name" value="SHNi-TPR"/>
    <property type="match status" value="1"/>
</dbReference>